<feature type="binding site" evidence="3">
    <location>
        <position position="172"/>
    </location>
    <ligand>
        <name>Cu cation</name>
        <dbReference type="ChEBI" id="CHEBI:23378"/>
    </ligand>
</feature>
<comment type="caution">
    <text evidence="5">The sequence shown here is derived from an EMBL/GenBank/DDBJ whole genome shotgun (WGS) entry which is preliminary data.</text>
</comment>
<proteinExistence type="inferred from homology"/>
<dbReference type="InterPro" id="IPR036249">
    <property type="entry name" value="Thioredoxin-like_sf"/>
</dbReference>
<dbReference type="SUPFAM" id="SSF52833">
    <property type="entry name" value="Thioredoxin-like"/>
    <property type="match status" value="1"/>
</dbReference>
<feature type="disulfide bond" description="Redox-active" evidence="4">
    <location>
        <begin position="81"/>
        <end position="85"/>
    </location>
</feature>
<dbReference type="InterPro" id="IPR003782">
    <property type="entry name" value="SCO1/SenC"/>
</dbReference>
<comment type="similarity">
    <text evidence="1">Belongs to the SCO1/2 family.</text>
</comment>
<evidence type="ECO:0000256" key="4">
    <source>
        <dbReference type="PIRSR" id="PIRSR603782-2"/>
    </source>
</evidence>
<dbReference type="Proteomes" id="UP000639775">
    <property type="component" value="Unassembled WGS sequence"/>
</dbReference>
<evidence type="ECO:0000313" key="5">
    <source>
        <dbReference type="EMBL" id="NHQ73129.1"/>
    </source>
</evidence>
<gene>
    <name evidence="5" type="ORF">HAT86_01455</name>
</gene>
<dbReference type="GO" id="GO:0046872">
    <property type="term" value="F:metal ion binding"/>
    <property type="evidence" value="ECO:0007669"/>
    <property type="project" value="UniProtKB-KW"/>
</dbReference>
<evidence type="ECO:0000256" key="3">
    <source>
        <dbReference type="PIRSR" id="PIRSR603782-1"/>
    </source>
</evidence>
<dbReference type="FunFam" id="3.40.30.10:FF:000013">
    <property type="entry name" value="Blast:Protein SCO1 homolog, mitochondrial"/>
    <property type="match status" value="1"/>
</dbReference>
<keyword evidence="4" id="KW-1015">Disulfide bond</keyword>
<dbReference type="PANTHER" id="PTHR12151">
    <property type="entry name" value="ELECTRON TRANSPORT PROTIN SCO1/SENC FAMILY MEMBER"/>
    <property type="match status" value="1"/>
</dbReference>
<dbReference type="EMBL" id="JAAORB010000002">
    <property type="protein sequence ID" value="NHQ73129.1"/>
    <property type="molecule type" value="Genomic_DNA"/>
</dbReference>
<reference evidence="5" key="1">
    <citation type="submission" date="2020-03" db="EMBL/GenBank/DDBJ databases">
        <title>Roseovarius gahaiensis sp. nov., isolated from Gahai Saline Lake, China.</title>
        <authorList>
            <person name="Sun X."/>
        </authorList>
    </citation>
    <scope>NUCLEOTIDE SEQUENCE</scope>
    <source>
        <strain evidence="5">GH877</strain>
    </source>
</reference>
<organism evidence="5 6">
    <name type="scientific">Roseovarius gahaiensis</name>
    <dbReference type="NCBI Taxonomy" id="2716691"/>
    <lineage>
        <taxon>Bacteria</taxon>
        <taxon>Pseudomonadati</taxon>
        <taxon>Pseudomonadota</taxon>
        <taxon>Alphaproteobacteria</taxon>
        <taxon>Rhodobacterales</taxon>
        <taxon>Roseobacteraceae</taxon>
        <taxon>Roseovarius</taxon>
    </lineage>
</organism>
<evidence type="ECO:0000313" key="6">
    <source>
        <dbReference type="Proteomes" id="UP000639775"/>
    </source>
</evidence>
<evidence type="ECO:0000256" key="1">
    <source>
        <dbReference type="ARBA" id="ARBA00010996"/>
    </source>
</evidence>
<keyword evidence="3" id="KW-0479">Metal-binding</keyword>
<dbReference type="PANTHER" id="PTHR12151:SF25">
    <property type="entry name" value="LINALOOL DEHYDRATASE_ISOMERASE DOMAIN-CONTAINING PROTEIN"/>
    <property type="match status" value="1"/>
</dbReference>
<protein>
    <submittedName>
        <fullName evidence="5">SCO family protein</fullName>
    </submittedName>
</protein>
<dbReference type="Gene3D" id="3.40.30.10">
    <property type="entry name" value="Glutaredoxin"/>
    <property type="match status" value="1"/>
</dbReference>
<dbReference type="RefSeq" id="WP_167192817.1">
    <property type="nucleotide sequence ID" value="NZ_JAAORB010000002.1"/>
</dbReference>
<dbReference type="Pfam" id="PF02630">
    <property type="entry name" value="SCO1-SenC"/>
    <property type="match status" value="1"/>
</dbReference>
<keyword evidence="6" id="KW-1185">Reference proteome</keyword>
<dbReference type="CDD" id="cd02968">
    <property type="entry name" value="SCO"/>
    <property type="match status" value="1"/>
</dbReference>
<keyword evidence="2 3" id="KW-0186">Copper</keyword>
<sequence>MTRTIVITAAASLVAALVLVYVMTMGGSSDDKFAQCRQGQVAGGMSQIGGPFTLVSETGETVTDTDVIDKPALIYFGYTFCPDVCPMDTARNAQAVEILEERGRMVKPVFISIDPDRDTPEILADFTDNLHPRMLGLTGSAEQVKAASKAYRTYYQKQEPAEGNEAYYLVDHSTSTYLVLPEHGVAEFFRRDAAPEEMADRVECFMDAM</sequence>
<feature type="binding site" evidence="3">
    <location>
        <position position="81"/>
    </location>
    <ligand>
        <name>Cu cation</name>
        <dbReference type="ChEBI" id="CHEBI:23378"/>
    </ligand>
</feature>
<evidence type="ECO:0000256" key="2">
    <source>
        <dbReference type="ARBA" id="ARBA00023008"/>
    </source>
</evidence>
<feature type="binding site" evidence="3">
    <location>
        <position position="85"/>
    </location>
    <ligand>
        <name>Cu cation</name>
        <dbReference type="ChEBI" id="CHEBI:23378"/>
    </ligand>
</feature>
<dbReference type="AlphaFoldDB" id="A0A967EJS9"/>
<accession>A0A967EJS9</accession>
<name>A0A967EJS9_9RHOB</name>